<dbReference type="Gene3D" id="3.40.50.300">
    <property type="entry name" value="P-loop containing nucleotide triphosphate hydrolases"/>
    <property type="match status" value="1"/>
</dbReference>
<dbReference type="eggNOG" id="COG1672">
    <property type="taxonomic scope" value="Bacteria"/>
</dbReference>
<dbReference type="EMBL" id="CP003746">
    <property type="protein sequence ID" value="AFU99904.1"/>
    <property type="molecule type" value="Genomic_DNA"/>
</dbReference>
<dbReference type="STRING" id="1117647.M5M_13830"/>
<keyword evidence="2" id="KW-1185">Reference proteome</keyword>
<reference evidence="1 2" key="1">
    <citation type="journal article" date="2013" name="Genome Announc.">
        <title>Complete genome sequence of Simiduia agarivorans SA1(T), a marine bacterium able to degrade a variety of polysaccharides.</title>
        <authorList>
            <person name="Lin S.Y."/>
            <person name="Shieh W.Y."/>
            <person name="Chen J.S."/>
            <person name="Tang S.L."/>
        </authorList>
    </citation>
    <scope>NUCLEOTIDE SEQUENCE [LARGE SCALE GENOMIC DNA]</scope>
    <source>
        <strain evidence="2">DSM 21679 / JCM 13881 / BCRC 17597 / SA1</strain>
    </source>
</reference>
<dbReference type="OrthoDB" id="6251702at2"/>
<dbReference type="RefSeq" id="WP_015048066.1">
    <property type="nucleotide sequence ID" value="NC_018868.3"/>
</dbReference>
<dbReference type="KEGG" id="saga:M5M_13830"/>
<accession>K4KL69</accession>
<dbReference type="InterPro" id="IPR027417">
    <property type="entry name" value="P-loop_NTPase"/>
</dbReference>
<organism evidence="1 2">
    <name type="scientific">Simiduia agarivorans (strain DSM 21679 / JCM 13881 / BCRC 17597 / SA1)</name>
    <dbReference type="NCBI Taxonomy" id="1117647"/>
    <lineage>
        <taxon>Bacteria</taxon>
        <taxon>Pseudomonadati</taxon>
        <taxon>Pseudomonadota</taxon>
        <taxon>Gammaproteobacteria</taxon>
        <taxon>Cellvibrionales</taxon>
        <taxon>Cellvibrionaceae</taxon>
        <taxon>Simiduia</taxon>
    </lineage>
</organism>
<dbReference type="AlphaFoldDB" id="K4KL69"/>
<dbReference type="HOGENOM" id="CLU_698087_0_0_6"/>
<dbReference type="Proteomes" id="UP000000466">
    <property type="component" value="Chromosome"/>
</dbReference>
<dbReference type="SUPFAM" id="SSF52540">
    <property type="entry name" value="P-loop containing nucleoside triphosphate hydrolases"/>
    <property type="match status" value="1"/>
</dbReference>
<name>K4KL69_SIMAS</name>
<proteinExistence type="predicted"/>
<sequence>MKALLAKTQATAEKFWQVMRHDIWQPLVKKPVEPHASLQPGDALSPKAIVRLRQAFPQLVPTALVQAYSNQPLGPEDPRFTGRDALLKALDNVLLEWRDGRSSLTALVGPHGCGLTSTLNQLRHRLEGDEALSFLSIAERPLSVQDALRLINSIFEFESCPATVAEMVSAINALPPRLLLIDDAHMLLSRALGNQAAVQTIGAIMVATQHRHCWIVACAKQAWRRLNFIYAVERFFSRVLHMDYFNSEELADLIGRRFYGHGFRWQPEEDMDESEWLQKRLKQLHSISGGLPEMAFFFLLRAFKVDADAVSLAPFCSLDTSVLKDCDEDELFSLAEIFVHGVLTHMEHETLFRISPDQSLLRLERLRRVGILNCIKTSEPYTSNSYYLEPILAQATVAHLVNANRLY</sequence>
<evidence type="ECO:0000313" key="2">
    <source>
        <dbReference type="Proteomes" id="UP000000466"/>
    </source>
</evidence>
<gene>
    <name evidence="1" type="ordered locus">M5M_13830</name>
</gene>
<protein>
    <submittedName>
        <fullName evidence="1">Uncharacterized protein</fullName>
    </submittedName>
</protein>
<evidence type="ECO:0000313" key="1">
    <source>
        <dbReference type="EMBL" id="AFU99904.1"/>
    </source>
</evidence>